<organism evidence="2 3">
    <name type="scientific">Flaviaesturariibacter amylovorans</name>
    <dbReference type="NCBI Taxonomy" id="1084520"/>
    <lineage>
        <taxon>Bacteria</taxon>
        <taxon>Pseudomonadati</taxon>
        <taxon>Bacteroidota</taxon>
        <taxon>Chitinophagia</taxon>
        <taxon>Chitinophagales</taxon>
        <taxon>Chitinophagaceae</taxon>
        <taxon>Flaviaestuariibacter</taxon>
    </lineage>
</organism>
<dbReference type="RefSeq" id="WP_345257024.1">
    <property type="nucleotide sequence ID" value="NZ_BAABGY010000011.1"/>
</dbReference>
<evidence type="ECO:0000313" key="2">
    <source>
        <dbReference type="EMBL" id="GAA4338135.1"/>
    </source>
</evidence>
<reference evidence="3" key="1">
    <citation type="journal article" date="2019" name="Int. J. Syst. Evol. Microbiol.">
        <title>The Global Catalogue of Microorganisms (GCM) 10K type strain sequencing project: providing services to taxonomists for standard genome sequencing and annotation.</title>
        <authorList>
            <consortium name="The Broad Institute Genomics Platform"/>
            <consortium name="The Broad Institute Genome Sequencing Center for Infectious Disease"/>
            <person name="Wu L."/>
            <person name="Ma J."/>
        </authorList>
    </citation>
    <scope>NUCLEOTIDE SEQUENCE [LARGE SCALE GENOMIC DNA]</scope>
    <source>
        <strain evidence="3">JCM 17919</strain>
    </source>
</reference>
<evidence type="ECO:0000313" key="3">
    <source>
        <dbReference type="Proteomes" id="UP001501725"/>
    </source>
</evidence>
<accession>A0ABP8HE70</accession>
<gene>
    <name evidence="2" type="ORF">GCM10023184_34360</name>
</gene>
<evidence type="ECO:0008006" key="4">
    <source>
        <dbReference type="Google" id="ProtNLM"/>
    </source>
</evidence>
<protein>
    <recommendedName>
        <fullName evidence="4">DUF4252 domain-containing protein</fullName>
    </recommendedName>
</protein>
<feature type="chain" id="PRO_5047084145" description="DUF4252 domain-containing protein" evidence="1">
    <location>
        <begin position="19"/>
        <end position="157"/>
    </location>
</feature>
<comment type="caution">
    <text evidence="2">The sequence shown here is derived from an EMBL/GenBank/DDBJ whole genome shotgun (WGS) entry which is preliminary data.</text>
</comment>
<proteinExistence type="predicted"/>
<keyword evidence="3" id="KW-1185">Reference proteome</keyword>
<keyword evidence="1" id="KW-0732">Signal</keyword>
<dbReference type="EMBL" id="BAABGY010000011">
    <property type="protein sequence ID" value="GAA4338135.1"/>
    <property type="molecule type" value="Genomic_DNA"/>
</dbReference>
<name>A0ABP8HE70_9BACT</name>
<evidence type="ECO:0000256" key="1">
    <source>
        <dbReference type="SAM" id="SignalP"/>
    </source>
</evidence>
<dbReference type="Proteomes" id="UP001501725">
    <property type="component" value="Unassembled WGS sequence"/>
</dbReference>
<feature type="signal peptide" evidence="1">
    <location>
        <begin position="1"/>
        <end position="18"/>
    </location>
</feature>
<sequence length="157" mass="17896">MKYLFFTLLLLAGTSAGAQQLGLDELIQILENRRDTAFQRTLLKDQGFDRNATVDKNQVAFMGDVSDTVKRFTEIVFLQSASGEVQLIQYCTRHQEVYKGMLKAIRANRDFRAQPIPAADEGEFIESFTSRSYDMLLESVNKKTKYVISIWIKGAKL</sequence>